<dbReference type="PANTHER" id="PTHR43096:SF10">
    <property type="entry name" value="CHAPERONE PROTEIN DNAJ A6, CHLOROPLASTIC"/>
    <property type="match status" value="1"/>
</dbReference>
<feature type="domain" description="J" evidence="6">
    <location>
        <begin position="18"/>
        <end position="82"/>
    </location>
</feature>
<reference evidence="8" key="1">
    <citation type="submission" date="2020-05" db="UniProtKB">
        <authorList>
            <consortium name="EnsemblMetazoa"/>
        </authorList>
    </citation>
    <scope>IDENTIFICATION</scope>
    <source>
        <strain evidence="8">BB02</strain>
    </source>
</reference>
<organism evidence="8 9">
    <name type="scientific">Biomphalaria glabrata</name>
    <name type="common">Bloodfluke planorb</name>
    <name type="synonym">Freshwater snail</name>
    <dbReference type="NCBI Taxonomy" id="6526"/>
    <lineage>
        <taxon>Eukaryota</taxon>
        <taxon>Metazoa</taxon>
        <taxon>Spiralia</taxon>
        <taxon>Lophotrochozoa</taxon>
        <taxon>Mollusca</taxon>
        <taxon>Gastropoda</taxon>
        <taxon>Heterobranchia</taxon>
        <taxon>Euthyneura</taxon>
        <taxon>Panpulmonata</taxon>
        <taxon>Hygrophila</taxon>
        <taxon>Lymnaeoidea</taxon>
        <taxon>Planorbidae</taxon>
        <taxon>Biomphalaria</taxon>
    </lineage>
</organism>
<dbReference type="InterPro" id="IPR049899">
    <property type="entry name" value="Znf_C2HC_C3H"/>
</dbReference>
<dbReference type="PROSITE" id="PS52027">
    <property type="entry name" value="ZF_C2HC_C3H"/>
    <property type="match status" value="1"/>
</dbReference>
<feature type="compositionally biased region" description="Polar residues" evidence="5">
    <location>
        <begin position="122"/>
        <end position="154"/>
    </location>
</feature>
<dbReference type="STRING" id="6526.A0A2C9JKY2"/>
<evidence type="ECO:0000259" key="7">
    <source>
        <dbReference type="PROSITE" id="PS52027"/>
    </source>
</evidence>
<dbReference type="VEuPathDB" id="VectorBase:BGLB004036"/>
<dbReference type="PROSITE" id="PS50076">
    <property type="entry name" value="DNAJ_2"/>
    <property type="match status" value="1"/>
</dbReference>
<keyword evidence="3" id="KW-0862">Zinc</keyword>
<dbReference type="AlphaFoldDB" id="A0A2C9JKY2"/>
<dbReference type="GO" id="GO:0008270">
    <property type="term" value="F:zinc ion binding"/>
    <property type="evidence" value="ECO:0007669"/>
    <property type="project" value="UniProtKB-KW"/>
</dbReference>
<proteinExistence type="predicted"/>
<keyword evidence="2 4" id="KW-0863">Zinc-finger</keyword>
<sequence>MYILFEERYSTSDMAPKNYFEILEISIGADENQIKKAYRTLAKKWHPDKNSNPGAKEKFQEIAAAYEYLSSKDRREILERDLQRSNTQSQEKQAQPASTFKQTASHPPESSSQSKTKKANAASWSETFTKNYRSQKTKPNAANEKSQTGSGENSNYNFKFTNFKAYRTPSPVSETENLFDELFGDLLNPRGFAVSGGLTGSSRNTKKKKKPKPRHVAPERGSPTGLDEEYLFTPRHKNQDEYEEKLSCPWCNQAFTRGKLSQHEEKCGKFGLSADEESEDEANADLDYITTLSKPIYSWKPVWQQQQDELRDQIRRDKSLYREHLASHDNKNEGLIKCPYCERQFNYTSASKHIPWCKEYVQKYGIPMSRRSSLEKDSQNKRISESELLYEAFGKKKTQDTGAVKERMKEYASNRLKPGLSREHRQEDFFVPGNSMPYMREQPDFFAEFTEDAFISGRDLDPKFSRSSFQHNRKFTAGAHQYGTSTPQYKMHTQGLYGKKL</sequence>
<dbReference type="Pfam" id="PF00226">
    <property type="entry name" value="DnaJ"/>
    <property type="match status" value="1"/>
</dbReference>
<dbReference type="OrthoDB" id="10250354at2759"/>
<dbReference type="GO" id="GO:0042026">
    <property type="term" value="P:protein refolding"/>
    <property type="evidence" value="ECO:0007669"/>
    <property type="project" value="TreeGrafter"/>
</dbReference>
<accession>A0A2C9JKY2</accession>
<evidence type="ECO:0000256" key="2">
    <source>
        <dbReference type="ARBA" id="ARBA00022771"/>
    </source>
</evidence>
<dbReference type="EnsemblMetazoa" id="BGLB004036-RB">
    <property type="protein sequence ID" value="BGLB004036-PB"/>
    <property type="gene ID" value="BGLB004036"/>
</dbReference>
<dbReference type="CDD" id="cd06257">
    <property type="entry name" value="DnaJ"/>
    <property type="match status" value="1"/>
</dbReference>
<evidence type="ECO:0000256" key="4">
    <source>
        <dbReference type="PROSITE-ProRule" id="PRU01371"/>
    </source>
</evidence>
<evidence type="ECO:0000256" key="5">
    <source>
        <dbReference type="SAM" id="MobiDB-lite"/>
    </source>
</evidence>
<dbReference type="PRINTS" id="PR00625">
    <property type="entry name" value="JDOMAIN"/>
</dbReference>
<dbReference type="SMART" id="SM00271">
    <property type="entry name" value="DnaJ"/>
    <property type="match status" value="1"/>
</dbReference>
<feature type="domain" description="C2HC/C3H-type" evidence="7">
    <location>
        <begin position="334"/>
        <end position="363"/>
    </location>
</feature>
<dbReference type="InterPro" id="IPR036869">
    <property type="entry name" value="J_dom_sf"/>
</dbReference>
<name>A0A2C9JKY2_BIOGL</name>
<dbReference type="GO" id="GO:0051082">
    <property type="term" value="F:unfolded protein binding"/>
    <property type="evidence" value="ECO:0007669"/>
    <property type="project" value="TreeGrafter"/>
</dbReference>
<dbReference type="Pfam" id="PF13913">
    <property type="entry name" value="zf-C2HC_2"/>
    <property type="match status" value="1"/>
</dbReference>
<feature type="compositionally biased region" description="Polar residues" evidence="5">
    <location>
        <begin position="84"/>
        <end position="114"/>
    </location>
</feature>
<protein>
    <submittedName>
        <fullName evidence="8">Uncharacterized protein</fullName>
    </submittedName>
</protein>
<evidence type="ECO:0000259" key="6">
    <source>
        <dbReference type="PROSITE" id="PS50076"/>
    </source>
</evidence>
<evidence type="ECO:0000313" key="8">
    <source>
        <dbReference type="EnsemblMetazoa" id="BGLB004036-PB"/>
    </source>
</evidence>
<evidence type="ECO:0000256" key="1">
    <source>
        <dbReference type="ARBA" id="ARBA00022723"/>
    </source>
</evidence>
<evidence type="ECO:0000256" key="3">
    <source>
        <dbReference type="ARBA" id="ARBA00022833"/>
    </source>
</evidence>
<dbReference type="VEuPathDB" id="VectorBase:BGLAX_038155"/>
<dbReference type="SUPFAM" id="SSF46565">
    <property type="entry name" value="Chaperone J-domain"/>
    <property type="match status" value="1"/>
</dbReference>
<dbReference type="PANTHER" id="PTHR43096">
    <property type="entry name" value="DNAJ HOMOLOG 1, MITOCHONDRIAL-RELATED"/>
    <property type="match status" value="1"/>
</dbReference>
<evidence type="ECO:0000313" key="9">
    <source>
        <dbReference type="Proteomes" id="UP000076420"/>
    </source>
</evidence>
<dbReference type="GO" id="GO:0005737">
    <property type="term" value="C:cytoplasm"/>
    <property type="evidence" value="ECO:0007669"/>
    <property type="project" value="TreeGrafter"/>
</dbReference>
<dbReference type="InterPro" id="IPR001623">
    <property type="entry name" value="DnaJ_domain"/>
</dbReference>
<dbReference type="Proteomes" id="UP000076420">
    <property type="component" value="Unassembled WGS sequence"/>
</dbReference>
<feature type="region of interest" description="Disordered" evidence="5">
    <location>
        <begin position="194"/>
        <end position="228"/>
    </location>
</feature>
<dbReference type="Gene3D" id="1.10.287.110">
    <property type="entry name" value="DnaJ domain"/>
    <property type="match status" value="1"/>
</dbReference>
<dbReference type="KEGG" id="bgt:106058332"/>
<gene>
    <name evidence="8" type="primary">106058332</name>
</gene>
<keyword evidence="1" id="KW-0479">Metal-binding</keyword>
<feature type="compositionally biased region" description="Basic residues" evidence="5">
    <location>
        <begin position="204"/>
        <end position="215"/>
    </location>
</feature>
<feature type="region of interest" description="Disordered" evidence="5">
    <location>
        <begin position="83"/>
        <end position="154"/>
    </location>
</feature>